<dbReference type="GO" id="GO:0005506">
    <property type="term" value="F:iron ion binding"/>
    <property type="evidence" value="ECO:0007669"/>
    <property type="project" value="InterPro"/>
</dbReference>
<dbReference type="SUPFAM" id="SSF48264">
    <property type="entry name" value="Cytochrome P450"/>
    <property type="match status" value="1"/>
</dbReference>
<feature type="binding site" description="axial binding residue" evidence="8">
    <location>
        <position position="452"/>
    </location>
    <ligand>
        <name>heme</name>
        <dbReference type="ChEBI" id="CHEBI:30413"/>
    </ligand>
    <ligandPart>
        <name>Fe</name>
        <dbReference type="ChEBI" id="CHEBI:18248"/>
    </ligandPart>
</feature>
<keyword evidence="10" id="KW-0472">Membrane</keyword>
<dbReference type="PANTHER" id="PTHR24305:SF230">
    <property type="entry name" value="P450, PUTATIVE (EUROFUNG)-RELATED"/>
    <property type="match status" value="1"/>
</dbReference>
<keyword evidence="6 8" id="KW-0408">Iron</keyword>
<evidence type="ECO:0000256" key="1">
    <source>
        <dbReference type="ARBA" id="ARBA00001971"/>
    </source>
</evidence>
<evidence type="ECO:0000256" key="2">
    <source>
        <dbReference type="ARBA" id="ARBA00010617"/>
    </source>
</evidence>
<comment type="cofactor">
    <cofactor evidence="1 8">
        <name>heme</name>
        <dbReference type="ChEBI" id="CHEBI:30413"/>
    </cofactor>
</comment>
<feature type="transmembrane region" description="Helical" evidence="10">
    <location>
        <begin position="12"/>
        <end position="32"/>
    </location>
</feature>
<keyword evidence="10" id="KW-0812">Transmembrane</keyword>
<reference evidence="12" key="1">
    <citation type="journal article" date="2023" name="Mol. Phylogenet. Evol.">
        <title>Genome-scale phylogeny and comparative genomics of the fungal order Sordariales.</title>
        <authorList>
            <person name="Hensen N."/>
            <person name="Bonometti L."/>
            <person name="Westerberg I."/>
            <person name="Brannstrom I.O."/>
            <person name="Guillou S."/>
            <person name="Cros-Aarteil S."/>
            <person name="Calhoun S."/>
            <person name="Haridas S."/>
            <person name="Kuo A."/>
            <person name="Mondo S."/>
            <person name="Pangilinan J."/>
            <person name="Riley R."/>
            <person name="LaButti K."/>
            <person name="Andreopoulos B."/>
            <person name="Lipzen A."/>
            <person name="Chen C."/>
            <person name="Yan M."/>
            <person name="Daum C."/>
            <person name="Ng V."/>
            <person name="Clum A."/>
            <person name="Steindorff A."/>
            <person name="Ohm R.A."/>
            <person name="Martin F."/>
            <person name="Silar P."/>
            <person name="Natvig D.O."/>
            <person name="Lalanne C."/>
            <person name="Gautier V."/>
            <person name="Ament-Velasquez S.L."/>
            <person name="Kruys A."/>
            <person name="Hutchinson M.I."/>
            <person name="Powell A.J."/>
            <person name="Barry K."/>
            <person name="Miller A.N."/>
            <person name="Grigoriev I.V."/>
            <person name="Debuchy R."/>
            <person name="Gladieux P."/>
            <person name="Hiltunen Thoren M."/>
            <person name="Johannesson H."/>
        </authorList>
    </citation>
    <scope>NUCLEOTIDE SEQUENCE [LARGE SCALE GENOMIC DNA]</scope>
    <source>
        <strain evidence="12">CBS 340.73</strain>
    </source>
</reference>
<dbReference type="InterPro" id="IPR050121">
    <property type="entry name" value="Cytochrome_P450_monoxygenase"/>
</dbReference>
<keyword evidence="7 9" id="KW-0503">Monooxygenase</keyword>
<protein>
    <submittedName>
        <fullName evidence="11">Isotrichodermin C-15 hydroxylase</fullName>
    </submittedName>
</protein>
<dbReference type="AlphaFoldDB" id="A0AAN6NBM7"/>
<evidence type="ECO:0000256" key="5">
    <source>
        <dbReference type="ARBA" id="ARBA00023002"/>
    </source>
</evidence>
<evidence type="ECO:0000313" key="11">
    <source>
        <dbReference type="EMBL" id="KAK3941803.1"/>
    </source>
</evidence>
<evidence type="ECO:0000256" key="8">
    <source>
        <dbReference type="PIRSR" id="PIRSR602401-1"/>
    </source>
</evidence>
<accession>A0AAN6NBM7</accession>
<dbReference type="EMBL" id="MU853779">
    <property type="protein sequence ID" value="KAK3941803.1"/>
    <property type="molecule type" value="Genomic_DNA"/>
</dbReference>
<keyword evidence="5 9" id="KW-0560">Oxidoreductase</keyword>
<sequence>MAVLETLLGAGASSPWLCYSGVVVASILIWHASKMAYNLFLHPLRKFPGPVLQRASGIPWAVRHSSGTQAFHTQKLHDIYGPVVRIGPNHLTFTDVRAWKDIYGHLVGTKSSAPEMDKTDTFGRTLDDIPHSIVNAHREEHQRFRRALSHGFSDASMRQQEPMIVKYVDLLLRRLHGEAAGNKALNMEAWYNWTTFDIAGDLIFGQSFGSLQGSEYHPWIEFILKTVKWGAVMIAMSYVGLHWLVQFIFRNAGFLAVKKVQGYTDAMVSDRLKLEPGRPDLFEGLVKHKEEWDLSFEKLSANAFLLVLAGSETTATTLSGVTYLLLTHPDVMERLKKEVRSSFTGAEEITISSVSKLTYMLAVLNEALRLYPPVTSSLVRQVPREGAMVAGHWVPGGTFVEIQHWSMNHSKENWRDPWAFQPERFLSDPKKASEEGNRLEALQAFSTGPRNCIGRNLAYAEMRLILARIMYDFDMRLADDSKQWIERQKAYSLWDRIPLHVYLAPVRPDRDSLEQ</sequence>
<evidence type="ECO:0000256" key="10">
    <source>
        <dbReference type="SAM" id="Phobius"/>
    </source>
</evidence>
<dbReference type="InterPro" id="IPR002401">
    <property type="entry name" value="Cyt_P450_E_grp-I"/>
</dbReference>
<dbReference type="InterPro" id="IPR001128">
    <property type="entry name" value="Cyt_P450"/>
</dbReference>
<dbReference type="InterPro" id="IPR017972">
    <property type="entry name" value="Cyt_P450_CS"/>
</dbReference>
<dbReference type="PRINTS" id="PR00385">
    <property type="entry name" value="P450"/>
</dbReference>
<evidence type="ECO:0000313" key="12">
    <source>
        <dbReference type="Proteomes" id="UP001303473"/>
    </source>
</evidence>
<dbReference type="Proteomes" id="UP001303473">
    <property type="component" value="Unassembled WGS sequence"/>
</dbReference>
<evidence type="ECO:0000256" key="3">
    <source>
        <dbReference type="ARBA" id="ARBA00022617"/>
    </source>
</evidence>
<keyword evidence="10" id="KW-1133">Transmembrane helix</keyword>
<dbReference type="GO" id="GO:0016705">
    <property type="term" value="F:oxidoreductase activity, acting on paired donors, with incorporation or reduction of molecular oxygen"/>
    <property type="evidence" value="ECO:0007669"/>
    <property type="project" value="InterPro"/>
</dbReference>
<keyword evidence="3 8" id="KW-0349">Heme</keyword>
<dbReference type="PROSITE" id="PS00086">
    <property type="entry name" value="CYTOCHROME_P450"/>
    <property type="match status" value="1"/>
</dbReference>
<dbReference type="PRINTS" id="PR00463">
    <property type="entry name" value="EP450I"/>
</dbReference>
<organism evidence="11 12">
    <name type="scientific">Diplogelasinospora grovesii</name>
    <dbReference type="NCBI Taxonomy" id="303347"/>
    <lineage>
        <taxon>Eukaryota</taxon>
        <taxon>Fungi</taxon>
        <taxon>Dikarya</taxon>
        <taxon>Ascomycota</taxon>
        <taxon>Pezizomycotina</taxon>
        <taxon>Sordariomycetes</taxon>
        <taxon>Sordariomycetidae</taxon>
        <taxon>Sordariales</taxon>
        <taxon>Diplogelasinosporaceae</taxon>
        <taxon>Diplogelasinospora</taxon>
    </lineage>
</organism>
<comment type="caution">
    <text evidence="11">The sequence shown here is derived from an EMBL/GenBank/DDBJ whole genome shotgun (WGS) entry which is preliminary data.</text>
</comment>
<evidence type="ECO:0000256" key="6">
    <source>
        <dbReference type="ARBA" id="ARBA00023004"/>
    </source>
</evidence>
<evidence type="ECO:0000256" key="7">
    <source>
        <dbReference type="ARBA" id="ARBA00023033"/>
    </source>
</evidence>
<dbReference type="InterPro" id="IPR036396">
    <property type="entry name" value="Cyt_P450_sf"/>
</dbReference>
<name>A0AAN6NBM7_9PEZI</name>
<keyword evidence="12" id="KW-1185">Reference proteome</keyword>
<evidence type="ECO:0000256" key="4">
    <source>
        <dbReference type="ARBA" id="ARBA00022723"/>
    </source>
</evidence>
<dbReference type="FunFam" id="1.10.630.10:FF:000179">
    <property type="entry name" value="Cytochrome P450"/>
    <property type="match status" value="1"/>
</dbReference>
<proteinExistence type="inferred from homology"/>
<dbReference type="GO" id="GO:0004497">
    <property type="term" value="F:monooxygenase activity"/>
    <property type="evidence" value="ECO:0007669"/>
    <property type="project" value="UniProtKB-KW"/>
</dbReference>
<keyword evidence="4 8" id="KW-0479">Metal-binding</keyword>
<dbReference type="Pfam" id="PF00067">
    <property type="entry name" value="p450"/>
    <property type="match status" value="1"/>
</dbReference>
<evidence type="ECO:0000256" key="9">
    <source>
        <dbReference type="RuleBase" id="RU000461"/>
    </source>
</evidence>
<dbReference type="PANTHER" id="PTHR24305">
    <property type="entry name" value="CYTOCHROME P450"/>
    <property type="match status" value="1"/>
</dbReference>
<dbReference type="Gene3D" id="1.10.630.10">
    <property type="entry name" value="Cytochrome P450"/>
    <property type="match status" value="1"/>
</dbReference>
<dbReference type="GO" id="GO:0020037">
    <property type="term" value="F:heme binding"/>
    <property type="evidence" value="ECO:0007669"/>
    <property type="project" value="InterPro"/>
</dbReference>
<dbReference type="CDD" id="cd11058">
    <property type="entry name" value="CYP60B-like"/>
    <property type="match status" value="1"/>
</dbReference>
<comment type="similarity">
    <text evidence="2 9">Belongs to the cytochrome P450 family.</text>
</comment>
<gene>
    <name evidence="11" type="ORF">QBC46DRAFT_310550</name>
</gene>